<protein>
    <submittedName>
        <fullName evidence="1">Uncharacterized protein</fullName>
    </submittedName>
</protein>
<evidence type="ECO:0000313" key="2">
    <source>
        <dbReference type="Proteomes" id="UP000239522"/>
    </source>
</evidence>
<comment type="caution">
    <text evidence="1">The sequence shown here is derived from an EMBL/GenBank/DDBJ whole genome shotgun (WGS) entry which is preliminary data.</text>
</comment>
<name>A0A2S7KYW3_9FLAO</name>
<reference evidence="1 2" key="1">
    <citation type="submission" date="2016-11" db="EMBL/GenBank/DDBJ databases">
        <title>Trade-off between light-utilization and light-protection in marine flavobacteria.</title>
        <authorList>
            <person name="Kumagai Y."/>
        </authorList>
    </citation>
    <scope>NUCLEOTIDE SEQUENCE [LARGE SCALE GENOMIC DNA]</scope>
    <source>
        <strain evidence="1 2">ATCC 700397</strain>
    </source>
</reference>
<gene>
    <name evidence="1" type="ORF">BST83_11390</name>
</gene>
<dbReference type="InterPro" id="IPR008979">
    <property type="entry name" value="Galactose-bd-like_sf"/>
</dbReference>
<evidence type="ECO:0000313" key="1">
    <source>
        <dbReference type="EMBL" id="PQB07693.1"/>
    </source>
</evidence>
<dbReference type="Proteomes" id="UP000239522">
    <property type="component" value="Unassembled WGS sequence"/>
</dbReference>
<accession>A0A2S7KYW3</accession>
<dbReference type="EMBL" id="MQUA01000013">
    <property type="protein sequence ID" value="PQB07693.1"/>
    <property type="molecule type" value="Genomic_DNA"/>
</dbReference>
<proteinExistence type="predicted"/>
<dbReference type="AlphaFoldDB" id="A0A2S7KYW3"/>
<organism evidence="1 2">
    <name type="scientific">Polaribacter filamentus</name>
    <dbReference type="NCBI Taxonomy" id="53483"/>
    <lineage>
        <taxon>Bacteria</taxon>
        <taxon>Pseudomonadati</taxon>
        <taxon>Bacteroidota</taxon>
        <taxon>Flavobacteriia</taxon>
        <taxon>Flavobacteriales</taxon>
        <taxon>Flavobacteriaceae</taxon>
    </lineage>
</organism>
<dbReference type="Gene3D" id="2.60.120.260">
    <property type="entry name" value="Galactose-binding domain-like"/>
    <property type="match status" value="2"/>
</dbReference>
<keyword evidence="2" id="KW-1185">Reference proteome</keyword>
<sequence length="352" mass="40540">MALGCNLDKVVLQNKNHGFEKSLAGWSTYIAPSMAADAIIKTVHSEGAKKGQHHLFMRLPANAKDNQSHFIHIGQYLDLKKQKRYRFSVDVKWANPENTLPSAIISIWAKGSDATYFGKDVWIDKGDGFKHFEFEFMPQENEKVFCYLSLLTHQEDYDATDIYVDEFKIEEMGLVFVEADPRPAYKNLLKNTTFDEGLKHWLTTSNNPHRVDHLNSYVLKEVGNPKLRFELPAASDSDYLNNTWAGVYQNLKLYAGNNYQLKVMIDRVVPDSTQYPTIVNIYAYKPKSDLSDSRWLGSVDYKFNKAEPHLYSKRLTPLETADYHIVLRIFGWGNNGNPFKLNIDNIKVERIE</sequence>
<dbReference type="SUPFAM" id="SSF49785">
    <property type="entry name" value="Galactose-binding domain-like"/>
    <property type="match status" value="1"/>
</dbReference>